<protein>
    <recommendedName>
        <fullName evidence="1">Formyl transferase N-terminal domain-containing protein</fullName>
    </recommendedName>
</protein>
<dbReference type="SUPFAM" id="SSF53328">
    <property type="entry name" value="Formyltransferase"/>
    <property type="match status" value="1"/>
</dbReference>
<proteinExistence type="predicted"/>
<keyword evidence="3" id="KW-1185">Reference proteome</keyword>
<dbReference type="Gene3D" id="3.40.50.12230">
    <property type="match status" value="1"/>
</dbReference>
<reference evidence="2" key="1">
    <citation type="submission" date="2021-10" db="EMBL/GenBank/DDBJ databases">
        <authorList>
            <person name="Dean J.D."/>
            <person name="Kim M.K."/>
            <person name="Newey C.N."/>
            <person name="Stoker T.S."/>
            <person name="Thompson D.W."/>
            <person name="Grose J.H."/>
        </authorList>
    </citation>
    <scope>NUCLEOTIDE SEQUENCE</scope>
    <source>
        <strain evidence="2">BT635</strain>
    </source>
</reference>
<name>A0ABS8AFY3_9BACT</name>
<feature type="domain" description="Formyl transferase N-terminal" evidence="1">
    <location>
        <begin position="73"/>
        <end position="155"/>
    </location>
</feature>
<dbReference type="Pfam" id="PF00551">
    <property type="entry name" value="Formyl_trans_N"/>
    <property type="match status" value="1"/>
</dbReference>
<dbReference type="RefSeq" id="WP_226185966.1">
    <property type="nucleotide sequence ID" value="NZ_JAJADQ010000006.1"/>
</dbReference>
<dbReference type="InterPro" id="IPR002376">
    <property type="entry name" value="Formyl_transf_N"/>
</dbReference>
<dbReference type="PANTHER" id="PTHR11138:SF5">
    <property type="entry name" value="METHIONYL-TRNA FORMYLTRANSFERASE, MITOCHONDRIAL"/>
    <property type="match status" value="1"/>
</dbReference>
<comment type="caution">
    <text evidence="2">The sequence shown here is derived from an EMBL/GenBank/DDBJ whole genome shotgun (WGS) entry which is preliminary data.</text>
</comment>
<dbReference type="Proteomes" id="UP001165297">
    <property type="component" value="Unassembled WGS sequence"/>
</dbReference>
<organism evidence="2 3">
    <name type="scientific">Hymenobacter nitidus</name>
    <dbReference type="NCBI Taxonomy" id="2880929"/>
    <lineage>
        <taxon>Bacteria</taxon>
        <taxon>Pseudomonadati</taxon>
        <taxon>Bacteroidota</taxon>
        <taxon>Cytophagia</taxon>
        <taxon>Cytophagales</taxon>
        <taxon>Hymenobacteraceae</taxon>
        <taxon>Hymenobacter</taxon>
    </lineage>
</organism>
<evidence type="ECO:0000313" key="2">
    <source>
        <dbReference type="EMBL" id="MCB2378364.1"/>
    </source>
</evidence>
<accession>A0ABS8AFY3</accession>
<evidence type="ECO:0000259" key="1">
    <source>
        <dbReference type="Pfam" id="PF00551"/>
    </source>
</evidence>
<evidence type="ECO:0000313" key="3">
    <source>
        <dbReference type="Proteomes" id="UP001165297"/>
    </source>
</evidence>
<dbReference type="PANTHER" id="PTHR11138">
    <property type="entry name" value="METHIONYL-TRNA FORMYLTRANSFERASE"/>
    <property type="match status" value="1"/>
</dbReference>
<sequence>MIFVGEGGLLQSTLLFTRHSNVSIDMVYSPTDELAGFCAKHQIPFRKVANINDEAEHMAELACSDKIVFSINNGWLFRKPILSLPGFRFYNIHSGLIPKYRGKPEVCIIFALLNGEKEYGVSLHEIDENIDTGRCLAIRKFPLGAHTTFEDVMVQCLASCEAIFNENLHKIIRGETFESPVLPEPTSKLYSYKDLVKLAEHKTAPSYANATEFGLFEMWFAKAHTLISQL</sequence>
<dbReference type="InterPro" id="IPR036477">
    <property type="entry name" value="Formyl_transf_N_sf"/>
</dbReference>
<dbReference type="EMBL" id="JAJADQ010000006">
    <property type="protein sequence ID" value="MCB2378364.1"/>
    <property type="molecule type" value="Genomic_DNA"/>
</dbReference>
<gene>
    <name evidence="2" type="ORF">LGH70_12265</name>
</gene>